<dbReference type="EMBL" id="SXCS01000011">
    <property type="protein sequence ID" value="NFR63190.1"/>
    <property type="molecule type" value="Genomic_DNA"/>
</dbReference>
<organism evidence="1 2">
    <name type="scientific">Clostridium sporogenes</name>
    <dbReference type="NCBI Taxonomy" id="1509"/>
    <lineage>
        <taxon>Bacteria</taxon>
        <taxon>Bacillati</taxon>
        <taxon>Bacillota</taxon>
        <taxon>Clostridia</taxon>
        <taxon>Eubacteriales</taxon>
        <taxon>Clostridiaceae</taxon>
        <taxon>Clostridium</taxon>
    </lineage>
</organism>
<dbReference type="Proteomes" id="UP000486601">
    <property type="component" value="Unassembled WGS sequence"/>
</dbReference>
<evidence type="ECO:0000313" key="1">
    <source>
        <dbReference type="EMBL" id="NFR63190.1"/>
    </source>
</evidence>
<sequence length="72" mass="8608">MDKDTILKIMTYLEDENNKRKEEIYKLMGDENYPIERIRELQLKNCGIGIARDIVQSLYRSLPLLEIHKQNI</sequence>
<reference evidence="1 2" key="1">
    <citation type="submission" date="2019-04" db="EMBL/GenBank/DDBJ databases">
        <title>Genome sequencing of Clostridium botulinum Groups I-IV and Clostridium butyricum.</title>
        <authorList>
            <person name="Brunt J."/>
            <person name="Van Vliet A.H.M."/>
            <person name="Stringer S.C."/>
            <person name="Carter A.T."/>
            <person name="Peck M.W."/>
        </authorList>
    </citation>
    <scope>NUCLEOTIDE SEQUENCE [LARGE SCALE GENOMIC DNA]</scope>
    <source>
        <strain evidence="1 2">IFR 18/108</strain>
    </source>
</reference>
<name>A0A7X5PC09_CLOSG</name>
<comment type="caution">
    <text evidence="1">The sequence shown here is derived from an EMBL/GenBank/DDBJ whole genome shotgun (WGS) entry which is preliminary data.</text>
</comment>
<dbReference type="AlphaFoldDB" id="A0A7X5PC09"/>
<protein>
    <submittedName>
        <fullName evidence="1">Uncharacterized protein</fullName>
    </submittedName>
</protein>
<dbReference type="RefSeq" id="WP_039698793.1">
    <property type="nucleotide sequence ID" value="NZ_SXAL01000019.1"/>
</dbReference>
<evidence type="ECO:0000313" key="2">
    <source>
        <dbReference type="Proteomes" id="UP000486601"/>
    </source>
</evidence>
<accession>A0A7X5PC09</accession>
<proteinExistence type="predicted"/>
<gene>
    <name evidence="1" type="ORF">FDF70_17340</name>
</gene>